<reference evidence="1 2" key="1">
    <citation type="journal article" date="2019" name="Nat. Ecol. Evol.">
        <title>Megaphylogeny resolves global patterns of mushroom evolution.</title>
        <authorList>
            <person name="Varga T."/>
            <person name="Krizsan K."/>
            <person name="Foldi C."/>
            <person name="Dima B."/>
            <person name="Sanchez-Garcia M."/>
            <person name="Sanchez-Ramirez S."/>
            <person name="Szollosi G.J."/>
            <person name="Szarkandi J.G."/>
            <person name="Papp V."/>
            <person name="Albert L."/>
            <person name="Andreopoulos W."/>
            <person name="Angelini C."/>
            <person name="Antonin V."/>
            <person name="Barry K.W."/>
            <person name="Bougher N.L."/>
            <person name="Buchanan P."/>
            <person name="Buyck B."/>
            <person name="Bense V."/>
            <person name="Catcheside P."/>
            <person name="Chovatia M."/>
            <person name="Cooper J."/>
            <person name="Damon W."/>
            <person name="Desjardin D."/>
            <person name="Finy P."/>
            <person name="Geml J."/>
            <person name="Haridas S."/>
            <person name="Hughes K."/>
            <person name="Justo A."/>
            <person name="Karasinski D."/>
            <person name="Kautmanova I."/>
            <person name="Kiss B."/>
            <person name="Kocsube S."/>
            <person name="Kotiranta H."/>
            <person name="LaButti K.M."/>
            <person name="Lechner B.E."/>
            <person name="Liimatainen K."/>
            <person name="Lipzen A."/>
            <person name="Lukacs Z."/>
            <person name="Mihaltcheva S."/>
            <person name="Morgado L.N."/>
            <person name="Niskanen T."/>
            <person name="Noordeloos M.E."/>
            <person name="Ohm R.A."/>
            <person name="Ortiz-Santana B."/>
            <person name="Ovrebo C."/>
            <person name="Racz N."/>
            <person name="Riley R."/>
            <person name="Savchenko A."/>
            <person name="Shiryaev A."/>
            <person name="Soop K."/>
            <person name="Spirin V."/>
            <person name="Szebenyi C."/>
            <person name="Tomsovsky M."/>
            <person name="Tulloss R.E."/>
            <person name="Uehling J."/>
            <person name="Grigoriev I.V."/>
            <person name="Vagvolgyi C."/>
            <person name="Papp T."/>
            <person name="Martin F.M."/>
            <person name="Miettinen O."/>
            <person name="Hibbett D.S."/>
            <person name="Nagy L.G."/>
        </authorList>
    </citation>
    <scope>NUCLEOTIDE SEQUENCE [LARGE SCALE GENOMIC DNA]</scope>
    <source>
        <strain evidence="1 2">CBS 166.37</strain>
    </source>
</reference>
<dbReference type="OrthoDB" id="185373at2759"/>
<dbReference type="InterPro" id="IPR011990">
    <property type="entry name" value="TPR-like_helical_dom_sf"/>
</dbReference>
<sequence length="706" mass="80061">MVDSLVFEETIDDYATVLAEAHPRNPSTLELLEATLPELLPEPLPEDASIFENASDYDYRADSVALTAPSYPSDYTLSTHTLMQLLMAHKIDEAYNLLLELNDLHVPIPPSSIFEAAAKDVLHNSLQSGSQLITQDQIDRFQAFFSLIPPAHLSDTPRQFRELRKLTIDTQLPNMVCIIRFAVILSSKGYADLIINHAVAPIMRFTSSAVNRKFLDDFLAANREYWASYKPSDLEYMVQKTRTNVFGSAIRTLVYSRRLEDALALLPDPTQETYRLTVYTYGVLRSALEKSSDRTLRGRISEIDALRENEKTCVLVEREKGDNLTIRAEEVSMASEWDTAAPVDVNKNLALSLRYLKRCMSGSEELPHPFTIVAFMESYISTGRTTALQLLLNKAIRSSFRSTSVFLFAEMLFYRRRGLNDLVLETFVDHFYLSGVPRQDVLTRHRRVQRVRAQHAEESEYGEDSPARRLCEAVGLSRGKIWPSTVHCNLVWHALVDIAPDNRTIESLYEKLLAITKCAQSNVSTPLLKDSISHLLPPTNQQKLGSGAFTSFMRPLMLVHGPSRGAHILGDMMKVGIKPTVYHFTELAGRYASNGDTRRALMVLDRMEKMLKAQNAAESSTEMITDPEDTSTSFPAPDLVMYISLLRGFIKSHNLEGATEVEKRLMQRYTHIPGEYAYLDNVFADLRILRKQKGLFRYREVLNDQR</sequence>
<dbReference type="AlphaFoldDB" id="A0A5C3LQB7"/>
<dbReference type="EMBL" id="ML213631">
    <property type="protein sequence ID" value="TFK34508.1"/>
    <property type="molecule type" value="Genomic_DNA"/>
</dbReference>
<dbReference type="GO" id="GO:0003729">
    <property type="term" value="F:mRNA binding"/>
    <property type="evidence" value="ECO:0007669"/>
    <property type="project" value="TreeGrafter"/>
</dbReference>
<accession>A0A5C3LQB7</accession>
<dbReference type="Proteomes" id="UP000308652">
    <property type="component" value="Unassembled WGS sequence"/>
</dbReference>
<gene>
    <name evidence="1" type="ORF">BDQ12DRAFT_700449</name>
</gene>
<evidence type="ECO:0000313" key="1">
    <source>
        <dbReference type="EMBL" id="TFK34508.1"/>
    </source>
</evidence>
<keyword evidence="2" id="KW-1185">Reference proteome</keyword>
<proteinExistence type="predicted"/>
<dbReference type="InterPro" id="IPR002885">
    <property type="entry name" value="PPR_rpt"/>
</dbReference>
<dbReference type="PANTHER" id="PTHR47938:SF35">
    <property type="entry name" value="PENTATRICOPEPTIDE REPEAT-CONTAINING PROTEIN 4, MITOCHONDRIAL-RELATED"/>
    <property type="match status" value="1"/>
</dbReference>
<dbReference type="PANTHER" id="PTHR47938">
    <property type="entry name" value="RESPIRATORY COMPLEX I CHAPERONE (CIA84), PUTATIVE (AFU_ORTHOLOGUE AFUA_2G06020)-RELATED"/>
    <property type="match status" value="1"/>
</dbReference>
<organism evidence="1 2">
    <name type="scientific">Crucibulum laeve</name>
    <dbReference type="NCBI Taxonomy" id="68775"/>
    <lineage>
        <taxon>Eukaryota</taxon>
        <taxon>Fungi</taxon>
        <taxon>Dikarya</taxon>
        <taxon>Basidiomycota</taxon>
        <taxon>Agaricomycotina</taxon>
        <taxon>Agaricomycetes</taxon>
        <taxon>Agaricomycetidae</taxon>
        <taxon>Agaricales</taxon>
        <taxon>Agaricineae</taxon>
        <taxon>Nidulariaceae</taxon>
        <taxon>Crucibulum</taxon>
    </lineage>
</organism>
<dbReference type="STRING" id="68775.A0A5C3LQB7"/>
<dbReference type="Gene3D" id="1.25.40.10">
    <property type="entry name" value="Tetratricopeptide repeat domain"/>
    <property type="match status" value="1"/>
</dbReference>
<dbReference type="Pfam" id="PF13812">
    <property type="entry name" value="PPR_3"/>
    <property type="match status" value="1"/>
</dbReference>
<protein>
    <submittedName>
        <fullName evidence="1">Uncharacterized protein</fullName>
    </submittedName>
</protein>
<evidence type="ECO:0000313" key="2">
    <source>
        <dbReference type="Proteomes" id="UP000308652"/>
    </source>
</evidence>
<name>A0A5C3LQB7_9AGAR</name>